<protein>
    <submittedName>
        <fullName evidence="1">Uncharacterized protein</fullName>
    </submittedName>
</protein>
<dbReference type="AlphaFoldDB" id="A0A1B1YZ16"/>
<dbReference type="EMBL" id="CP016761">
    <property type="protein sequence ID" value="ANX10431.1"/>
    <property type="molecule type" value="Genomic_DNA"/>
</dbReference>
<name>A0A1B1YZ16_9BACL</name>
<sequence>MRKMDEDPSSFFVLKRKNQRDFEAMKGALDEGCSSSIIYMKNSIYEPSPGFMILQNFLWSLS</sequence>
<evidence type="ECO:0000313" key="1">
    <source>
        <dbReference type="EMBL" id="ANX10431.1"/>
    </source>
</evidence>
<keyword evidence="2" id="KW-1185">Reference proteome</keyword>
<proteinExistence type="predicted"/>
<dbReference type="Proteomes" id="UP000077412">
    <property type="component" value="Chromosome"/>
</dbReference>
<dbReference type="STRING" id="255247.ABE41_000015"/>
<organism evidence="1 2">
    <name type="scientific">Fictibacillus arsenicus</name>
    <dbReference type="NCBI Taxonomy" id="255247"/>
    <lineage>
        <taxon>Bacteria</taxon>
        <taxon>Bacillati</taxon>
        <taxon>Bacillota</taxon>
        <taxon>Bacilli</taxon>
        <taxon>Bacillales</taxon>
        <taxon>Fictibacillaceae</taxon>
        <taxon>Fictibacillus</taxon>
    </lineage>
</organism>
<reference evidence="1 2" key="1">
    <citation type="submission" date="2016-08" db="EMBL/GenBank/DDBJ databases">
        <title>Complete genome sequence of Fictibacillus arsenicus G25-54, a strain with toxicity to nematodes and a potential arsenic-resistance activity.</title>
        <authorList>
            <person name="Zheng Z."/>
        </authorList>
    </citation>
    <scope>NUCLEOTIDE SEQUENCE [LARGE SCALE GENOMIC DNA]</scope>
    <source>
        <strain evidence="1 2">G25-54</strain>
    </source>
</reference>
<gene>
    <name evidence="1" type="ORF">ABE41_000015</name>
</gene>
<evidence type="ECO:0000313" key="2">
    <source>
        <dbReference type="Proteomes" id="UP000077412"/>
    </source>
</evidence>
<dbReference type="KEGG" id="far:ABE41_000015"/>
<accession>A0A1B1YZ16</accession>